<dbReference type="CDD" id="cd04301">
    <property type="entry name" value="NAT_SF"/>
    <property type="match status" value="1"/>
</dbReference>
<gene>
    <name evidence="2" type="ORF">C8A05DRAFT_44835</name>
</gene>
<dbReference type="InterPro" id="IPR016181">
    <property type="entry name" value="Acyl_CoA_acyltransferase"/>
</dbReference>
<keyword evidence="3" id="KW-1185">Reference proteome</keyword>
<comment type="caution">
    <text evidence="2">The sequence shown here is derived from an EMBL/GenBank/DDBJ whole genome shotgun (WGS) entry which is preliminary data.</text>
</comment>
<dbReference type="EMBL" id="MU855572">
    <property type="protein sequence ID" value="KAK3901537.1"/>
    <property type="molecule type" value="Genomic_DNA"/>
</dbReference>
<dbReference type="SUPFAM" id="SSF55729">
    <property type="entry name" value="Acyl-CoA N-acyltransferases (Nat)"/>
    <property type="match status" value="1"/>
</dbReference>
<evidence type="ECO:0000259" key="1">
    <source>
        <dbReference type="PROSITE" id="PS51186"/>
    </source>
</evidence>
<sequence length="220" mass="24166">MPLLLRPATEADTARLGRIGRDAFRDTVSLVLFPPHLACKSPTGDPDVDEVQWRDDRSLQRMRDGNLTFVVVDAPDRGSEAGEIVGFSQWELPAPPNAAPAQANQVALPGSLDQEALQHLFTALDRESHRLLGPDGHSNMWYLMLLAIDPDQQRRGIGRMLAKHGIDLAAKVGKDVFLVATPEGKPLYQSLGFRQLGDSFDVLGTIYSAMLWSSEPRVTS</sequence>
<dbReference type="Proteomes" id="UP001303889">
    <property type="component" value="Unassembled WGS sequence"/>
</dbReference>
<evidence type="ECO:0000313" key="3">
    <source>
        <dbReference type="Proteomes" id="UP001303889"/>
    </source>
</evidence>
<dbReference type="InterPro" id="IPR052523">
    <property type="entry name" value="Trichothecene_AcTrans"/>
</dbReference>
<organism evidence="2 3">
    <name type="scientific">Staphylotrichum tortipilum</name>
    <dbReference type="NCBI Taxonomy" id="2831512"/>
    <lineage>
        <taxon>Eukaryota</taxon>
        <taxon>Fungi</taxon>
        <taxon>Dikarya</taxon>
        <taxon>Ascomycota</taxon>
        <taxon>Pezizomycotina</taxon>
        <taxon>Sordariomycetes</taxon>
        <taxon>Sordariomycetidae</taxon>
        <taxon>Sordariales</taxon>
        <taxon>Chaetomiaceae</taxon>
        <taxon>Staphylotrichum</taxon>
    </lineage>
</organism>
<dbReference type="PANTHER" id="PTHR42791">
    <property type="entry name" value="GNAT FAMILY ACETYLTRANSFERASE"/>
    <property type="match status" value="1"/>
</dbReference>
<feature type="domain" description="N-acetyltransferase" evidence="1">
    <location>
        <begin position="82"/>
        <end position="213"/>
    </location>
</feature>
<reference evidence="2" key="2">
    <citation type="submission" date="2023-05" db="EMBL/GenBank/DDBJ databases">
        <authorList>
            <consortium name="Lawrence Berkeley National Laboratory"/>
            <person name="Steindorff A."/>
            <person name="Hensen N."/>
            <person name="Bonometti L."/>
            <person name="Westerberg I."/>
            <person name="Brannstrom I.O."/>
            <person name="Guillou S."/>
            <person name="Cros-Aarteil S."/>
            <person name="Calhoun S."/>
            <person name="Haridas S."/>
            <person name="Kuo A."/>
            <person name="Mondo S."/>
            <person name="Pangilinan J."/>
            <person name="Riley R."/>
            <person name="Labutti K."/>
            <person name="Andreopoulos B."/>
            <person name="Lipzen A."/>
            <person name="Chen C."/>
            <person name="Yanf M."/>
            <person name="Daum C."/>
            <person name="Ng V."/>
            <person name="Clum A."/>
            <person name="Ohm R."/>
            <person name="Martin F."/>
            <person name="Silar P."/>
            <person name="Natvig D."/>
            <person name="Lalanne C."/>
            <person name="Gautier V."/>
            <person name="Ament-Velasquez S.L."/>
            <person name="Kruys A."/>
            <person name="Hutchinson M.I."/>
            <person name="Powell A.J."/>
            <person name="Barry K."/>
            <person name="Miller A.N."/>
            <person name="Grigoriev I.V."/>
            <person name="Debuchy R."/>
            <person name="Gladieux P."/>
            <person name="Thoren M.H."/>
            <person name="Johannesson H."/>
        </authorList>
    </citation>
    <scope>NUCLEOTIDE SEQUENCE</scope>
    <source>
        <strain evidence="2">CBS 103.79</strain>
    </source>
</reference>
<accession>A0AAN6MIJ7</accession>
<dbReference type="Gene3D" id="3.40.630.30">
    <property type="match status" value="1"/>
</dbReference>
<dbReference type="GO" id="GO:0016747">
    <property type="term" value="F:acyltransferase activity, transferring groups other than amino-acyl groups"/>
    <property type="evidence" value="ECO:0007669"/>
    <property type="project" value="InterPro"/>
</dbReference>
<dbReference type="AlphaFoldDB" id="A0AAN6MIJ7"/>
<protein>
    <submittedName>
        <fullName evidence="2">Puromycin N-acetyltransferase</fullName>
    </submittedName>
</protein>
<name>A0AAN6MIJ7_9PEZI</name>
<reference evidence="2" key="1">
    <citation type="journal article" date="2023" name="Mol. Phylogenet. Evol.">
        <title>Genome-scale phylogeny and comparative genomics of the fungal order Sordariales.</title>
        <authorList>
            <person name="Hensen N."/>
            <person name="Bonometti L."/>
            <person name="Westerberg I."/>
            <person name="Brannstrom I.O."/>
            <person name="Guillou S."/>
            <person name="Cros-Aarteil S."/>
            <person name="Calhoun S."/>
            <person name="Haridas S."/>
            <person name="Kuo A."/>
            <person name="Mondo S."/>
            <person name="Pangilinan J."/>
            <person name="Riley R."/>
            <person name="LaButti K."/>
            <person name="Andreopoulos B."/>
            <person name="Lipzen A."/>
            <person name="Chen C."/>
            <person name="Yan M."/>
            <person name="Daum C."/>
            <person name="Ng V."/>
            <person name="Clum A."/>
            <person name="Steindorff A."/>
            <person name="Ohm R.A."/>
            <person name="Martin F."/>
            <person name="Silar P."/>
            <person name="Natvig D.O."/>
            <person name="Lalanne C."/>
            <person name="Gautier V."/>
            <person name="Ament-Velasquez S.L."/>
            <person name="Kruys A."/>
            <person name="Hutchinson M.I."/>
            <person name="Powell A.J."/>
            <person name="Barry K."/>
            <person name="Miller A.N."/>
            <person name="Grigoriev I.V."/>
            <person name="Debuchy R."/>
            <person name="Gladieux P."/>
            <person name="Hiltunen Thoren M."/>
            <person name="Johannesson H."/>
        </authorList>
    </citation>
    <scope>NUCLEOTIDE SEQUENCE</scope>
    <source>
        <strain evidence="2">CBS 103.79</strain>
    </source>
</reference>
<dbReference type="PROSITE" id="PS51186">
    <property type="entry name" value="GNAT"/>
    <property type="match status" value="1"/>
</dbReference>
<dbReference type="InterPro" id="IPR000182">
    <property type="entry name" value="GNAT_dom"/>
</dbReference>
<dbReference type="PANTHER" id="PTHR42791:SF2">
    <property type="entry name" value="N-ACETYLTRANSFERASE DOMAIN-CONTAINING PROTEIN"/>
    <property type="match status" value="1"/>
</dbReference>
<evidence type="ECO:0000313" key="2">
    <source>
        <dbReference type="EMBL" id="KAK3901537.1"/>
    </source>
</evidence>
<dbReference type="Pfam" id="PF13673">
    <property type="entry name" value="Acetyltransf_10"/>
    <property type="match status" value="1"/>
</dbReference>
<proteinExistence type="predicted"/>